<comment type="caution">
    <text evidence="1">The sequence shown here is derived from an EMBL/GenBank/DDBJ whole genome shotgun (WGS) entry which is preliminary data.</text>
</comment>
<name>A0ABP1R5W1_9HEXA</name>
<dbReference type="EMBL" id="CAXLJM020000062">
    <property type="protein sequence ID" value="CAL8120219.1"/>
    <property type="molecule type" value="Genomic_DNA"/>
</dbReference>
<evidence type="ECO:0000313" key="2">
    <source>
        <dbReference type="Proteomes" id="UP001642540"/>
    </source>
</evidence>
<evidence type="ECO:0000313" key="1">
    <source>
        <dbReference type="EMBL" id="CAL8120219.1"/>
    </source>
</evidence>
<reference evidence="1 2" key="1">
    <citation type="submission" date="2024-08" db="EMBL/GenBank/DDBJ databases">
        <authorList>
            <person name="Cucini C."/>
            <person name="Frati F."/>
        </authorList>
    </citation>
    <scope>NUCLEOTIDE SEQUENCE [LARGE SCALE GENOMIC DNA]</scope>
</reference>
<dbReference type="Proteomes" id="UP001642540">
    <property type="component" value="Unassembled WGS sequence"/>
</dbReference>
<keyword evidence="2" id="KW-1185">Reference proteome</keyword>
<gene>
    <name evidence="1" type="ORF">ODALV1_LOCUS18907</name>
</gene>
<accession>A0ABP1R5W1</accession>
<proteinExistence type="predicted"/>
<protein>
    <submittedName>
        <fullName evidence="1">Uncharacterized protein</fullName>
    </submittedName>
</protein>
<organism evidence="1 2">
    <name type="scientific">Orchesella dallaii</name>
    <dbReference type="NCBI Taxonomy" id="48710"/>
    <lineage>
        <taxon>Eukaryota</taxon>
        <taxon>Metazoa</taxon>
        <taxon>Ecdysozoa</taxon>
        <taxon>Arthropoda</taxon>
        <taxon>Hexapoda</taxon>
        <taxon>Collembola</taxon>
        <taxon>Entomobryomorpha</taxon>
        <taxon>Entomobryoidea</taxon>
        <taxon>Orchesellidae</taxon>
        <taxon>Orchesellinae</taxon>
        <taxon>Orchesella</taxon>
    </lineage>
</organism>
<sequence length="282" mass="32759">MAFANVVDYQTKCEMIVENFPTQLLLSMNHIQEMGSTIIYTTNHKKIDTLDMKWEATLLFVGPRKAIDLTLRFLESPFDELIRRSQYKFSATVVLHGRIFKKMEHDITGTCLEEFQERKVVYQYKLYLDTNKRGPTIGSTIPIEYFGSSGVGNPLKFVLSMTLIMNVDMYRNPSVPLWFFGQEPYNLNLYMHDGWIKTNKEVVVAKCKYIRDRLMEAHIPMALPAGVNLMEASFVGMQHIIPYFFHNRFVTANWRQDMHLIAQALVVLQMESLHCVNILLSN</sequence>